<feature type="domain" description="Choloylglycine hydrolase/NAAA C-terminal" evidence="3">
    <location>
        <begin position="350"/>
        <end position="661"/>
    </location>
</feature>
<dbReference type="GO" id="GO:0016787">
    <property type="term" value="F:hydrolase activity"/>
    <property type="evidence" value="ECO:0007669"/>
    <property type="project" value="UniProtKB-KW"/>
</dbReference>
<keyword evidence="5" id="KW-1185">Reference proteome</keyword>
<dbReference type="Gene3D" id="3.60.60.10">
    <property type="entry name" value="Penicillin V Acylase, Chain A"/>
    <property type="match status" value="5"/>
</dbReference>
<evidence type="ECO:0000256" key="1">
    <source>
        <dbReference type="ARBA" id="ARBA00006625"/>
    </source>
</evidence>
<dbReference type="PANTHER" id="PTHR35527">
    <property type="entry name" value="CHOLOYLGLYCINE HYDROLASE"/>
    <property type="match status" value="1"/>
</dbReference>
<comment type="similarity">
    <text evidence="1">Belongs to the peptidase C59 family.</text>
</comment>
<evidence type="ECO:0000313" key="5">
    <source>
        <dbReference type="Proteomes" id="UP001249851"/>
    </source>
</evidence>
<evidence type="ECO:0000259" key="3">
    <source>
        <dbReference type="Pfam" id="PF02275"/>
    </source>
</evidence>
<evidence type="ECO:0000256" key="2">
    <source>
        <dbReference type="ARBA" id="ARBA00022801"/>
    </source>
</evidence>
<feature type="domain" description="Choloylglycine hydrolase/NAAA C-terminal" evidence="3">
    <location>
        <begin position="1120"/>
        <end position="1442"/>
    </location>
</feature>
<reference evidence="4" key="2">
    <citation type="journal article" date="2023" name="Science">
        <title>Genomic signatures of disease resistance in endangered staghorn corals.</title>
        <authorList>
            <person name="Vollmer S.V."/>
            <person name="Selwyn J.D."/>
            <person name="Despard B.A."/>
            <person name="Roesel C.L."/>
        </authorList>
    </citation>
    <scope>NUCLEOTIDE SEQUENCE</scope>
    <source>
        <strain evidence="4">K2</strain>
    </source>
</reference>
<sequence>MEACTEIRLTATDNSVVVGRTMENGYDLSSNLVVEPKGQAHSAADVPLDKCGQAVSVSDFPLWLLGNFATAQQVRDSLSAGKFPLVFGIEFEGRVHELHFSVMDKTGDGIIIEFTADGRTVFNNTIGVLTNSPPYDYQLMNIRNYVQLSKYNRDPLVLGPDSFPATGQGSGLLGLPGDLTPPSRFVRVAVLKEFATQPANSTEAVNLAFHVLNSVDIPLGVVTNRTNGHSEYTLWAVAKDLTNNAFYYRTYNDMTIRVAYLNNVQQGKMVYLPADRPISAGFLDVTAQLQLVTSEHELLTEKLNTAASFKIQGFEMISFFAINLESRVPVVKILTVIQLLFHAFLGMEACTEIRLTATDNSVVVGRTMEYGYDLSSNLVVEPKGQAHSAAVAPGCPPNPMSWTNAYSIGYLDAWNTFLPADAMNTAGLSVGPLLFPGFAQYQDVPLDKCGQAVSVSDFPLWLLGNFATVQQVRNSLSAGKFPLVFGIEFGGQVYELHFSVIDKTGDGIIIEFTADGRTVFNNTFGVLTNSPPYAYQLMNIRNYIELSKYNRDPLVLGPDSFPATGQGSGLLGLPGDLTPPSRFVRVAVLKEFATQPANSTEAVNLAFHVLNSVDIPLGVVTNRTNGHSEYTLWAVAKDLTNNAFYYRTYNDMTIRVAYLNNVQQGKMVYVPADRPISTGFLDVTAQLQLVTSKDELLTENLNTAASRKIQGFEMVVKILTVIQLLFHAFLGMEACTEIRLTATDNSVVVGRTMEYGYDLSSNLVVEPKGQAHSAAVAPGCPPNPMSWTNAYSIGYLDAWNTFLPADAMNTAGLSVGPLLFPGFAQYQDVPLDKCGQAVSVSDFPLWLLGNFATVQQVRNSLSAGKFPLVFGIEFGGQVYELHFSVIDKTGDGIIIEFTADGRTVFNNTIGVLTNSPPYAYQLMNIRNYIELSKYNRDPLVLGPDSFPATGQGSGLLGLPGDLTPPSRFVRVAVLKEFATQPANSTEAVNLAFHVLNSVDIPLGVVTNRTNGHSEYTLWAVAKDLTNNAFYYRTYNDMTIRVAYLNNVQQGKMVYVPADRPISTGFLDVTAQLQLVTSKDELLTENLNTAASRKIQGFEMVVKILTVIQLLFHAFLGMEACTEIRLTAKDKSVVVGRAMDYGYDLSSNLVVEPKGKAHSAAVAPGCPPNPMSWTNAYSIGYLDALHTFLPADAMNTAGLPWDPSCSQALPNISHNGKFVTGFVWDVPLDKCGQAVSVSDFPLWLLGNFATVQQVRNSLSAGKFPLVFGIEFEGQVHELHFSVMDKTGDGIVIEFTADGRTVFNNTVGVLTNSPPYDYQLMNIRNYVQLSRYNRDPLVLGPDSFPATGEGSGLLGLPGDLTPPSRFVRVAVLKEFATKPVNSTEAVNLAFHVLNSVYLPLGVDTDRTTGETGYTLWAVAKDLTNNAFYYRTYNDMTIRVAYLNNVQQGKMIYLPVNRPISAGFLDVTAQMQLVTSKGSGAPQDEL</sequence>
<name>A0AAD9US87_ACRCE</name>
<protein>
    <submittedName>
        <fullName evidence="4">Conjugated bile acid hydrolase</fullName>
    </submittedName>
</protein>
<dbReference type="InterPro" id="IPR029132">
    <property type="entry name" value="CBAH/NAAA_C"/>
</dbReference>
<keyword evidence="2 4" id="KW-0378">Hydrolase</keyword>
<dbReference type="Pfam" id="PF02275">
    <property type="entry name" value="CBAH"/>
    <property type="match status" value="4"/>
</dbReference>
<proteinExistence type="inferred from homology"/>
<dbReference type="EMBL" id="JARQWQ010000159">
    <property type="protein sequence ID" value="KAK2548013.1"/>
    <property type="molecule type" value="Genomic_DNA"/>
</dbReference>
<dbReference type="Proteomes" id="UP001249851">
    <property type="component" value="Unassembled WGS sequence"/>
</dbReference>
<comment type="caution">
    <text evidence="4">The sequence shown here is derived from an EMBL/GenBank/DDBJ whole genome shotgun (WGS) entry which is preliminary data.</text>
</comment>
<organism evidence="4 5">
    <name type="scientific">Acropora cervicornis</name>
    <name type="common">Staghorn coral</name>
    <dbReference type="NCBI Taxonomy" id="6130"/>
    <lineage>
        <taxon>Eukaryota</taxon>
        <taxon>Metazoa</taxon>
        <taxon>Cnidaria</taxon>
        <taxon>Anthozoa</taxon>
        <taxon>Hexacorallia</taxon>
        <taxon>Scleractinia</taxon>
        <taxon>Astrocoeniina</taxon>
        <taxon>Acroporidae</taxon>
        <taxon>Acropora</taxon>
    </lineage>
</organism>
<feature type="domain" description="Choloylglycine hydrolase/NAAA C-terminal" evidence="3">
    <location>
        <begin position="735"/>
        <end position="1046"/>
    </location>
</feature>
<dbReference type="InterPro" id="IPR029055">
    <property type="entry name" value="Ntn_hydrolases_N"/>
</dbReference>
<dbReference type="PANTHER" id="PTHR35527:SF2">
    <property type="entry name" value="HYDROLASE"/>
    <property type="match status" value="1"/>
</dbReference>
<evidence type="ECO:0000313" key="4">
    <source>
        <dbReference type="EMBL" id="KAK2548013.1"/>
    </source>
</evidence>
<feature type="domain" description="Choloylglycine hydrolase/NAAA C-terminal" evidence="3">
    <location>
        <begin position="55"/>
        <end position="263"/>
    </location>
</feature>
<dbReference type="InterPro" id="IPR052193">
    <property type="entry name" value="Peptidase_C59"/>
</dbReference>
<dbReference type="SUPFAM" id="SSF56235">
    <property type="entry name" value="N-terminal nucleophile aminohydrolases (Ntn hydrolases)"/>
    <property type="match status" value="4"/>
</dbReference>
<reference evidence="4" key="1">
    <citation type="journal article" date="2023" name="G3 (Bethesda)">
        <title>Whole genome assembly and annotation of the endangered Caribbean coral Acropora cervicornis.</title>
        <authorList>
            <person name="Selwyn J.D."/>
            <person name="Vollmer S.V."/>
        </authorList>
    </citation>
    <scope>NUCLEOTIDE SEQUENCE</scope>
    <source>
        <strain evidence="4">K2</strain>
    </source>
</reference>
<gene>
    <name evidence="4" type="ORF">P5673_031899</name>
</gene>
<accession>A0AAD9US87</accession>